<dbReference type="EMBL" id="GBRH01280996">
    <property type="protein sequence ID" value="JAD16899.1"/>
    <property type="molecule type" value="Transcribed_RNA"/>
</dbReference>
<feature type="compositionally biased region" description="Low complexity" evidence="1">
    <location>
        <begin position="87"/>
        <end position="105"/>
    </location>
</feature>
<reference evidence="2" key="1">
    <citation type="submission" date="2014-09" db="EMBL/GenBank/DDBJ databases">
        <authorList>
            <person name="Magalhaes I.L.F."/>
            <person name="Oliveira U."/>
            <person name="Santos F.R."/>
            <person name="Vidigal T.H.D.A."/>
            <person name="Brescovit A.D."/>
            <person name="Santos A.J."/>
        </authorList>
    </citation>
    <scope>NUCLEOTIDE SEQUENCE</scope>
    <source>
        <tissue evidence="2">Shoot tissue taken approximately 20 cm above the soil surface</tissue>
    </source>
</reference>
<feature type="region of interest" description="Disordered" evidence="1">
    <location>
        <begin position="50"/>
        <end position="120"/>
    </location>
</feature>
<organism evidence="2">
    <name type="scientific">Arundo donax</name>
    <name type="common">Giant reed</name>
    <name type="synonym">Donax arundinaceus</name>
    <dbReference type="NCBI Taxonomy" id="35708"/>
    <lineage>
        <taxon>Eukaryota</taxon>
        <taxon>Viridiplantae</taxon>
        <taxon>Streptophyta</taxon>
        <taxon>Embryophyta</taxon>
        <taxon>Tracheophyta</taxon>
        <taxon>Spermatophyta</taxon>
        <taxon>Magnoliopsida</taxon>
        <taxon>Liliopsida</taxon>
        <taxon>Poales</taxon>
        <taxon>Poaceae</taxon>
        <taxon>PACMAD clade</taxon>
        <taxon>Arundinoideae</taxon>
        <taxon>Arundineae</taxon>
        <taxon>Arundo</taxon>
    </lineage>
</organism>
<protein>
    <submittedName>
        <fullName evidence="2">Uncharacterized protein</fullName>
    </submittedName>
</protein>
<proteinExistence type="predicted"/>
<evidence type="ECO:0000313" key="2">
    <source>
        <dbReference type="EMBL" id="JAD16899.1"/>
    </source>
</evidence>
<sequence length="141" mass="15043">MCRQTAASSAPPAAVTSNAACLRELSPATVALRCELQHCPLAQAPLRPWRPASLSSSAARAGALRGRELQRRPGWSSPRPRAPAPPARASATRLLRPTTSSSSSARMRELSQQQRPPQEAPALPIATCFAAATRCHMLLCR</sequence>
<dbReference type="AlphaFoldDB" id="A0A0A9TX93"/>
<accession>A0A0A9TX93</accession>
<name>A0A0A9TX93_ARUDO</name>
<evidence type="ECO:0000256" key="1">
    <source>
        <dbReference type="SAM" id="MobiDB-lite"/>
    </source>
</evidence>
<reference evidence="2" key="2">
    <citation type="journal article" date="2015" name="Data Brief">
        <title>Shoot transcriptome of the giant reed, Arundo donax.</title>
        <authorList>
            <person name="Barrero R.A."/>
            <person name="Guerrero F.D."/>
            <person name="Moolhuijzen P."/>
            <person name="Goolsby J.A."/>
            <person name="Tidwell J."/>
            <person name="Bellgard S.E."/>
            <person name="Bellgard M.I."/>
        </authorList>
    </citation>
    <scope>NUCLEOTIDE SEQUENCE</scope>
    <source>
        <tissue evidence="2">Shoot tissue taken approximately 20 cm above the soil surface</tissue>
    </source>
</reference>
<feature type="compositionally biased region" description="Low complexity" evidence="1">
    <location>
        <begin position="50"/>
        <end position="64"/>
    </location>
</feature>